<organism evidence="2 3">
    <name type="scientific">Parasphingorhabdus marina DSM 22363</name>
    <dbReference type="NCBI Taxonomy" id="1123272"/>
    <lineage>
        <taxon>Bacteria</taxon>
        <taxon>Pseudomonadati</taxon>
        <taxon>Pseudomonadota</taxon>
        <taxon>Alphaproteobacteria</taxon>
        <taxon>Sphingomonadales</taxon>
        <taxon>Sphingomonadaceae</taxon>
        <taxon>Parasphingorhabdus</taxon>
    </lineage>
</organism>
<dbReference type="Proteomes" id="UP000185192">
    <property type="component" value="Unassembled WGS sequence"/>
</dbReference>
<name>A0A1N6CSU6_9SPHN</name>
<dbReference type="RefSeq" id="WP_143182718.1">
    <property type="nucleotide sequence ID" value="NZ_FSQW01000001.1"/>
</dbReference>
<evidence type="ECO:0000256" key="1">
    <source>
        <dbReference type="SAM" id="MobiDB-lite"/>
    </source>
</evidence>
<gene>
    <name evidence="2" type="ORF">SAMN02745824_0905</name>
</gene>
<feature type="region of interest" description="Disordered" evidence="1">
    <location>
        <begin position="148"/>
        <end position="168"/>
    </location>
</feature>
<sequence length="168" mass="17970">MRLTLARLAGPSRIVHDRQMTRISLALFAIPALPFLLAACTQVPPATASSASAAPSPAETSPAASTLPGRYFLRGVMETAAGLELFPDGTFRWYLIVGALDVVGNGSWNLEGDRVRLMYEDVQTNGKIPELTETVLIRTGDNLKPADGSRGIYVRAKPPIPKSGPPDQ</sequence>
<protein>
    <submittedName>
        <fullName evidence="2">Uncharacterized protein</fullName>
    </submittedName>
</protein>
<dbReference type="EMBL" id="FSQW01000001">
    <property type="protein sequence ID" value="SIN61539.1"/>
    <property type="molecule type" value="Genomic_DNA"/>
</dbReference>
<evidence type="ECO:0000313" key="2">
    <source>
        <dbReference type="EMBL" id="SIN61539.1"/>
    </source>
</evidence>
<evidence type="ECO:0000313" key="3">
    <source>
        <dbReference type="Proteomes" id="UP000185192"/>
    </source>
</evidence>
<accession>A0A1N6CSU6</accession>
<dbReference type="AlphaFoldDB" id="A0A1N6CSU6"/>
<feature type="compositionally biased region" description="Pro residues" evidence="1">
    <location>
        <begin position="158"/>
        <end position="168"/>
    </location>
</feature>
<proteinExistence type="predicted"/>
<reference evidence="3" key="1">
    <citation type="submission" date="2016-11" db="EMBL/GenBank/DDBJ databases">
        <authorList>
            <person name="Varghese N."/>
            <person name="Submissions S."/>
        </authorList>
    </citation>
    <scope>NUCLEOTIDE SEQUENCE [LARGE SCALE GENOMIC DNA]</scope>
    <source>
        <strain evidence="3">DSM 22363</strain>
    </source>
</reference>
<keyword evidence="3" id="KW-1185">Reference proteome</keyword>
<dbReference type="OrthoDB" id="6691870at2"/>